<keyword evidence="5 7" id="KW-0964">Secreted</keyword>
<dbReference type="RefSeq" id="WP_014500041.1">
    <property type="nucleotide sequence ID" value="NC_017259.1"/>
</dbReference>
<dbReference type="STRING" id="1005057.BUAMB_325"/>
<dbReference type="Pfam" id="PF22638">
    <property type="entry name" value="FlgK_D1"/>
    <property type="match status" value="1"/>
</dbReference>
<keyword evidence="10" id="KW-0966">Cell projection</keyword>
<name>G2LPK0_BUCUM</name>
<evidence type="ECO:0000259" key="8">
    <source>
        <dbReference type="Pfam" id="PF21158"/>
    </source>
</evidence>
<dbReference type="EMBL" id="CP002648">
    <property type="protein sequence ID" value="AEO08137.1"/>
    <property type="molecule type" value="Genomic_DNA"/>
</dbReference>
<evidence type="ECO:0000259" key="9">
    <source>
        <dbReference type="Pfam" id="PF22638"/>
    </source>
</evidence>
<accession>G2LPK0</accession>
<protein>
    <recommendedName>
        <fullName evidence="4 7">Flagellar hook-associated protein 1</fullName>
        <shortName evidence="7">HAP1</shortName>
    </recommendedName>
</protein>
<dbReference type="AlphaFoldDB" id="G2LPK0"/>
<gene>
    <name evidence="7 10" type="primary">flgK</name>
    <name evidence="10" type="ORF">BUAMB_325</name>
</gene>
<dbReference type="OrthoDB" id="9802553at2"/>
<evidence type="ECO:0000256" key="1">
    <source>
        <dbReference type="ARBA" id="ARBA00004365"/>
    </source>
</evidence>
<dbReference type="PRINTS" id="PR01005">
    <property type="entry name" value="FLGHOOKAP1"/>
</dbReference>
<dbReference type="KEGG" id="buh:BUAMB_325"/>
<dbReference type="GO" id="GO:0009424">
    <property type="term" value="C:bacterial-type flagellum hook"/>
    <property type="evidence" value="ECO:0007669"/>
    <property type="project" value="UniProtKB-UniRule"/>
</dbReference>
<dbReference type="InterPro" id="IPR049119">
    <property type="entry name" value="FlgK_D2-like"/>
</dbReference>
<evidence type="ECO:0000256" key="4">
    <source>
        <dbReference type="ARBA" id="ARBA00016244"/>
    </source>
</evidence>
<dbReference type="InterPro" id="IPR002371">
    <property type="entry name" value="FlgK"/>
</dbReference>
<dbReference type="GO" id="GO:0005576">
    <property type="term" value="C:extracellular region"/>
    <property type="evidence" value="ECO:0007669"/>
    <property type="project" value="UniProtKB-SubCell"/>
</dbReference>
<proteinExistence type="inferred from homology"/>
<reference evidence="10 11" key="1">
    <citation type="journal article" date="2011" name="PLoS Genet.">
        <title>Sequence conservation and functional constraint on intergenic spacers in reduced genomes of the obligate symbiont buchnera.</title>
        <authorList>
            <person name="Degnan P.H."/>
            <person name="Ochman H."/>
            <person name="Moran N.A."/>
        </authorList>
    </citation>
    <scope>NUCLEOTIDE SEQUENCE [LARGE SCALE GENOMIC DNA]</scope>
    <source>
        <strain evidence="10 11">Ua</strain>
    </source>
</reference>
<comment type="subcellular location">
    <subcellularLocation>
        <location evidence="1 7">Bacterial flagellum</location>
    </subcellularLocation>
    <subcellularLocation>
        <location evidence="2 7">Secreted</location>
    </subcellularLocation>
</comment>
<evidence type="ECO:0000313" key="11">
    <source>
        <dbReference type="Proteomes" id="UP000006139"/>
    </source>
</evidence>
<dbReference type="SUPFAM" id="SSF64518">
    <property type="entry name" value="Phase 1 flagellin"/>
    <property type="match status" value="1"/>
</dbReference>
<dbReference type="PANTHER" id="PTHR30033:SF2">
    <property type="entry name" value="FLAGELLAR HOOK PROTEIN"/>
    <property type="match status" value="1"/>
</dbReference>
<evidence type="ECO:0000256" key="6">
    <source>
        <dbReference type="ARBA" id="ARBA00023143"/>
    </source>
</evidence>
<evidence type="ECO:0000256" key="3">
    <source>
        <dbReference type="ARBA" id="ARBA00009677"/>
    </source>
</evidence>
<organism evidence="10 11">
    <name type="scientific">Buchnera aphidicola str. Ua</name>
    <name type="common">Uroleucon ambrosiae</name>
    <dbReference type="NCBI Taxonomy" id="1005057"/>
    <lineage>
        <taxon>Bacteria</taxon>
        <taxon>Pseudomonadati</taxon>
        <taxon>Pseudomonadota</taxon>
        <taxon>Gammaproteobacteria</taxon>
        <taxon>Enterobacterales</taxon>
        <taxon>Erwiniaceae</taxon>
        <taxon>Buchnera</taxon>
    </lineage>
</organism>
<dbReference type="GO" id="GO:0005198">
    <property type="term" value="F:structural molecule activity"/>
    <property type="evidence" value="ECO:0007669"/>
    <property type="project" value="UniProtKB-UniRule"/>
</dbReference>
<dbReference type="HOGENOM" id="CLU_510637_0_0_6"/>
<keyword evidence="10" id="KW-0282">Flagellum</keyword>
<evidence type="ECO:0000256" key="7">
    <source>
        <dbReference type="RuleBase" id="RU362065"/>
    </source>
</evidence>
<keyword evidence="6 7" id="KW-0975">Bacterial flagellum</keyword>
<feature type="domain" description="Flagellar hook-associated protein FlgK helical" evidence="9">
    <location>
        <begin position="90"/>
        <end position="323"/>
    </location>
</feature>
<comment type="similarity">
    <text evidence="3 7">Belongs to the flagella basal body rod proteins family.</text>
</comment>
<evidence type="ECO:0000256" key="2">
    <source>
        <dbReference type="ARBA" id="ARBA00004613"/>
    </source>
</evidence>
<keyword evidence="10" id="KW-0969">Cilium</keyword>
<dbReference type="PANTHER" id="PTHR30033">
    <property type="entry name" value="FLAGELLAR HOOK-ASSOCIATED PROTEIN 1"/>
    <property type="match status" value="1"/>
</dbReference>
<evidence type="ECO:0000256" key="5">
    <source>
        <dbReference type="ARBA" id="ARBA00022525"/>
    </source>
</evidence>
<dbReference type="eggNOG" id="COG1256">
    <property type="taxonomic scope" value="Bacteria"/>
</dbReference>
<dbReference type="InterPro" id="IPR053927">
    <property type="entry name" value="FlgK_helical"/>
</dbReference>
<dbReference type="Proteomes" id="UP000006139">
    <property type="component" value="Chromosome"/>
</dbReference>
<dbReference type="PATRIC" id="fig|1005057.4.peg.311"/>
<dbReference type="Pfam" id="PF21158">
    <property type="entry name" value="flgK_1st_1"/>
    <property type="match status" value="1"/>
</dbReference>
<evidence type="ECO:0000313" key="10">
    <source>
        <dbReference type="EMBL" id="AEO08137.1"/>
    </source>
</evidence>
<feature type="domain" description="Flagellar hook-associated protein 1 D2-like" evidence="8">
    <location>
        <begin position="333"/>
        <end position="413"/>
    </location>
</feature>
<sequence length="544" mass="63301">MSTVLNTAIAGINAMKVIIDHTVDKINNPNKNHSYTQIFTDNVIEDYHPTVISLKIQEIYDEYNDFITEEKRITDAQIHNETKKIEQLIKLEDLLCEKSNIFNELVNELYYDIKQDMLLNHPKTINQNIKKKLHDITALIKDFDKKLSFLEQDVKQSVINNIKKANELIDAIHDMTVHIRYFPIARMHNTINNLIDKRDNLVDELNTLVGVKVIKNHDNYAIYLNNNISLIDNNHKQNLMPLTSKYDDKYVSIGYAENDHSMPVKIENMIPSAVLGSLLQFRKEELTNARNKIGQLTVDFANYMNQYAKLGYNIFGNQEKKIFKISDPQTIQSSTNTSSTQTLVQWKDTSNPQDTDYIIYFKNNVWTVTKMLDHSMVAYTMDQKDNITSINFDGIQLLIKGQHADGDIYMIKPYPTTLETLELLDDTNDPFELSSEDNMHRINQQNTPVINQFNIHTLIEHQEKLDQAYQKFSKAISYKYHILEEKLPFEKSMVKILDNKKMTVSHDINTNFNELNYEQACYLANVKVLETAEKIFNEIIDCYS</sequence>
<dbReference type="GO" id="GO:0044780">
    <property type="term" value="P:bacterial-type flagellum assembly"/>
    <property type="evidence" value="ECO:0007669"/>
    <property type="project" value="InterPro"/>
</dbReference>